<gene>
    <name evidence="2" type="ORF">DACRYDRAFT_97432</name>
</gene>
<accession>M5FN94</accession>
<dbReference type="HOGENOM" id="CLU_1938094_0_0_1"/>
<dbReference type="EMBL" id="JH795879">
    <property type="protein sequence ID" value="EJT97050.1"/>
    <property type="molecule type" value="Genomic_DNA"/>
</dbReference>
<evidence type="ECO:0000256" key="1">
    <source>
        <dbReference type="SAM" id="MobiDB-lite"/>
    </source>
</evidence>
<feature type="region of interest" description="Disordered" evidence="1">
    <location>
        <begin position="1"/>
        <end position="130"/>
    </location>
</feature>
<proteinExistence type="predicted"/>
<dbReference type="RefSeq" id="XP_040623948.1">
    <property type="nucleotide sequence ID" value="XM_040777454.1"/>
</dbReference>
<organism evidence="2 3">
    <name type="scientific">Dacryopinax primogenitus (strain DJM 731)</name>
    <name type="common">Brown rot fungus</name>
    <dbReference type="NCBI Taxonomy" id="1858805"/>
    <lineage>
        <taxon>Eukaryota</taxon>
        <taxon>Fungi</taxon>
        <taxon>Dikarya</taxon>
        <taxon>Basidiomycota</taxon>
        <taxon>Agaricomycotina</taxon>
        <taxon>Dacrymycetes</taxon>
        <taxon>Dacrymycetales</taxon>
        <taxon>Dacrymycetaceae</taxon>
        <taxon>Dacryopinax</taxon>
    </lineage>
</organism>
<dbReference type="Proteomes" id="UP000030653">
    <property type="component" value="Unassembled WGS sequence"/>
</dbReference>
<evidence type="ECO:0000313" key="2">
    <source>
        <dbReference type="EMBL" id="EJT97050.1"/>
    </source>
</evidence>
<feature type="compositionally biased region" description="Basic residues" evidence="1">
    <location>
        <begin position="36"/>
        <end position="45"/>
    </location>
</feature>
<protein>
    <submittedName>
        <fullName evidence="2">Uncharacterized protein</fullName>
    </submittedName>
</protein>
<sequence>MSPGRRRGGMASLVMGTSQFHPRRPRAPTHQERRARSPNRWKRRGAAASRAPLDAVVPSSSSAAAQGEATPEAKPREEACGGQPCQGDAAVHPEVSPHATPSHTHKQTEHKHQPHHHSHPESHKSKPPSP</sequence>
<dbReference type="GeneID" id="63692516"/>
<name>M5FN94_DACPD</name>
<reference evidence="2 3" key="1">
    <citation type="journal article" date="2012" name="Science">
        <title>The Paleozoic origin of enzymatic lignin decomposition reconstructed from 31 fungal genomes.</title>
        <authorList>
            <person name="Floudas D."/>
            <person name="Binder M."/>
            <person name="Riley R."/>
            <person name="Barry K."/>
            <person name="Blanchette R.A."/>
            <person name="Henrissat B."/>
            <person name="Martinez A.T."/>
            <person name="Otillar R."/>
            <person name="Spatafora J.W."/>
            <person name="Yadav J.S."/>
            <person name="Aerts A."/>
            <person name="Benoit I."/>
            <person name="Boyd A."/>
            <person name="Carlson A."/>
            <person name="Copeland A."/>
            <person name="Coutinho P.M."/>
            <person name="de Vries R.P."/>
            <person name="Ferreira P."/>
            <person name="Findley K."/>
            <person name="Foster B."/>
            <person name="Gaskell J."/>
            <person name="Glotzer D."/>
            <person name="Gorecki P."/>
            <person name="Heitman J."/>
            <person name="Hesse C."/>
            <person name="Hori C."/>
            <person name="Igarashi K."/>
            <person name="Jurgens J.A."/>
            <person name="Kallen N."/>
            <person name="Kersten P."/>
            <person name="Kohler A."/>
            <person name="Kuees U."/>
            <person name="Kumar T.K.A."/>
            <person name="Kuo A."/>
            <person name="LaButti K."/>
            <person name="Larrondo L.F."/>
            <person name="Lindquist E."/>
            <person name="Ling A."/>
            <person name="Lombard V."/>
            <person name="Lucas S."/>
            <person name="Lundell T."/>
            <person name="Martin R."/>
            <person name="McLaughlin D.J."/>
            <person name="Morgenstern I."/>
            <person name="Morin E."/>
            <person name="Murat C."/>
            <person name="Nagy L.G."/>
            <person name="Nolan M."/>
            <person name="Ohm R.A."/>
            <person name="Patyshakuliyeva A."/>
            <person name="Rokas A."/>
            <person name="Ruiz-Duenas F.J."/>
            <person name="Sabat G."/>
            <person name="Salamov A."/>
            <person name="Samejima M."/>
            <person name="Schmutz J."/>
            <person name="Slot J.C."/>
            <person name="St John F."/>
            <person name="Stenlid J."/>
            <person name="Sun H."/>
            <person name="Sun S."/>
            <person name="Syed K."/>
            <person name="Tsang A."/>
            <person name="Wiebenga A."/>
            <person name="Young D."/>
            <person name="Pisabarro A."/>
            <person name="Eastwood D.C."/>
            <person name="Martin F."/>
            <person name="Cullen D."/>
            <person name="Grigoriev I.V."/>
            <person name="Hibbett D.S."/>
        </authorList>
    </citation>
    <scope>NUCLEOTIDE SEQUENCE [LARGE SCALE GENOMIC DNA]</scope>
    <source>
        <strain evidence="2 3">DJM-731 SS1</strain>
    </source>
</reference>
<keyword evidence="3" id="KW-1185">Reference proteome</keyword>
<feature type="compositionally biased region" description="Low complexity" evidence="1">
    <location>
        <begin position="55"/>
        <end position="65"/>
    </location>
</feature>
<dbReference type="AlphaFoldDB" id="M5FN94"/>
<evidence type="ECO:0000313" key="3">
    <source>
        <dbReference type="Proteomes" id="UP000030653"/>
    </source>
</evidence>